<evidence type="ECO:0000313" key="2">
    <source>
        <dbReference type="Proteomes" id="UP000289022"/>
    </source>
</evidence>
<evidence type="ECO:0000313" key="1">
    <source>
        <dbReference type="EMBL" id="RVZ39780.1"/>
    </source>
</evidence>
<comment type="caution">
    <text evidence="1">The sequence shown here is derived from an EMBL/GenBank/DDBJ whole genome shotgun (WGS) entry which is preliminary data.</text>
</comment>
<organism evidence="1 2">
    <name type="scientific">Helicobacter pylori</name>
    <name type="common">Campylobacter pylori</name>
    <dbReference type="NCBI Taxonomy" id="210"/>
    <lineage>
        <taxon>Bacteria</taxon>
        <taxon>Pseudomonadati</taxon>
        <taxon>Campylobacterota</taxon>
        <taxon>Epsilonproteobacteria</taxon>
        <taxon>Campylobacterales</taxon>
        <taxon>Helicobacteraceae</taxon>
        <taxon>Helicobacter</taxon>
    </lineage>
</organism>
<proteinExistence type="predicted"/>
<feature type="non-terminal residue" evidence="1">
    <location>
        <position position="1"/>
    </location>
</feature>
<dbReference type="AlphaFoldDB" id="A0A438XPI6"/>
<name>A0A438XPI6_HELPX</name>
<accession>A0A438XPI6</accession>
<gene>
    <name evidence="1" type="ORF">EC518_05025</name>
</gene>
<protein>
    <submittedName>
        <fullName evidence="1">Biopolymer transporter ExbB</fullName>
    </submittedName>
</protein>
<dbReference type="EMBL" id="RJGP01000195">
    <property type="protein sequence ID" value="RVZ39780.1"/>
    <property type="molecule type" value="Genomic_DNA"/>
</dbReference>
<dbReference type="Proteomes" id="UP000289022">
    <property type="component" value="Unassembled WGS sequence"/>
</dbReference>
<reference evidence="1 2" key="1">
    <citation type="submission" date="2018-11" db="EMBL/GenBank/DDBJ databases">
        <title>Genetic determinants and prediction of antibiotic resistance phenotypes in Helicobacter pylori.</title>
        <authorList>
            <person name="Wagner K."/>
        </authorList>
    </citation>
    <scope>NUCLEOTIDE SEQUENCE [LARGE SCALE GENOMIC DNA]</scope>
    <source>
        <strain evidence="1 2">ZH70</strain>
    </source>
</reference>
<sequence length="25" mass="2968">LILKRKVYDLSVYVQMQVDILSSKK</sequence>